<dbReference type="SMART" id="SM00388">
    <property type="entry name" value="HisKA"/>
    <property type="match status" value="1"/>
</dbReference>
<protein>
    <recommendedName>
        <fullName evidence="2">histidine kinase</fullName>
        <ecNumber evidence="2">2.7.13.3</ecNumber>
    </recommendedName>
</protein>
<name>A0ABV4AKU8_9GAMM</name>
<accession>A0ABV4AKU8</accession>
<feature type="modified residue" description="4-aspartylphosphate" evidence="6">
    <location>
        <position position="399"/>
    </location>
</feature>
<dbReference type="Gene3D" id="1.10.287.130">
    <property type="match status" value="1"/>
</dbReference>
<dbReference type="PRINTS" id="PR00344">
    <property type="entry name" value="BCTRLSENSOR"/>
</dbReference>
<feature type="domain" description="Histidine kinase" evidence="7">
    <location>
        <begin position="114"/>
        <end position="326"/>
    </location>
</feature>
<dbReference type="Proteomes" id="UP001562065">
    <property type="component" value="Unassembled WGS sequence"/>
</dbReference>
<dbReference type="CDD" id="cd00082">
    <property type="entry name" value="HisKA"/>
    <property type="match status" value="1"/>
</dbReference>
<dbReference type="InterPro" id="IPR036097">
    <property type="entry name" value="HisK_dim/P_sf"/>
</dbReference>
<sequence length="470" mass="52933">MDDVGEHRSPDDSASPWRLHEARLMAENARLKRICDALIQRVENSAIPSTGPYAAFHHAVILTEQVKQRTQALQDVNKRLLFEVEQRRRIEQRLREASKRAEDANLSKSRFLAAISHDLMQPLNAARLFASALLEDPGENLHTSLRHINIALQDLESLITTLTDASKLDAGVVSAEPGPVPLDHLLHALADESRQLALGKGLRFRYVRTKLVVHSDPQLLMRILRNLLSNAIRYTVNGRILLGCRRRGQDVEIWVTDTGIGMHPNDMDELFMEFKRGQTPLHNQERGLGLGLAIVTKICNILGHRLQVHSEPGRGTTMRLRLPRSHQRVLEEPLANGTAARDSLQGLKVWVVDNDEAICLGMQALLRQWGCDVVVADSLHNLRRQVNTSADAVDVLVMDYHFPNDDDGIKLAGFINAGRREPLPVILLTADRSPAVRQLCDENNYLHLPKPVRPMKLKLALQHQVQQRQE</sequence>
<feature type="domain" description="Response regulatory" evidence="8">
    <location>
        <begin position="348"/>
        <end position="465"/>
    </location>
</feature>
<evidence type="ECO:0000313" key="9">
    <source>
        <dbReference type="EMBL" id="MEY1663027.1"/>
    </source>
</evidence>
<evidence type="ECO:0000256" key="1">
    <source>
        <dbReference type="ARBA" id="ARBA00000085"/>
    </source>
</evidence>
<evidence type="ECO:0000256" key="5">
    <source>
        <dbReference type="ARBA" id="ARBA00022777"/>
    </source>
</evidence>
<dbReference type="InterPro" id="IPR001789">
    <property type="entry name" value="Sig_transdc_resp-reg_receiver"/>
</dbReference>
<keyword evidence="4" id="KW-0808">Transferase</keyword>
<dbReference type="NCBIfam" id="NF041832">
    <property type="entry name" value="near_NosP_CTERM"/>
    <property type="match status" value="1"/>
</dbReference>
<dbReference type="Gene3D" id="3.40.50.2300">
    <property type="match status" value="1"/>
</dbReference>
<organism evidence="9 10">
    <name type="scientific">Isoalcanivorax beigongshangi</name>
    <dbReference type="NCBI Taxonomy" id="3238810"/>
    <lineage>
        <taxon>Bacteria</taxon>
        <taxon>Pseudomonadati</taxon>
        <taxon>Pseudomonadota</taxon>
        <taxon>Gammaproteobacteria</taxon>
        <taxon>Oceanospirillales</taxon>
        <taxon>Alcanivoracaceae</taxon>
        <taxon>Isoalcanivorax</taxon>
    </lineage>
</organism>
<dbReference type="InterPro" id="IPR004358">
    <property type="entry name" value="Sig_transdc_His_kin-like_C"/>
</dbReference>
<keyword evidence="10" id="KW-1185">Reference proteome</keyword>
<dbReference type="PANTHER" id="PTHR43047">
    <property type="entry name" value="TWO-COMPONENT HISTIDINE PROTEIN KINASE"/>
    <property type="match status" value="1"/>
</dbReference>
<dbReference type="GO" id="GO:0016301">
    <property type="term" value="F:kinase activity"/>
    <property type="evidence" value="ECO:0007669"/>
    <property type="project" value="UniProtKB-KW"/>
</dbReference>
<keyword evidence="3 6" id="KW-0597">Phosphoprotein</keyword>
<dbReference type="SUPFAM" id="SSF52172">
    <property type="entry name" value="CheY-like"/>
    <property type="match status" value="1"/>
</dbReference>
<evidence type="ECO:0000256" key="3">
    <source>
        <dbReference type="ARBA" id="ARBA00022553"/>
    </source>
</evidence>
<dbReference type="Pfam" id="PF00072">
    <property type="entry name" value="Response_reg"/>
    <property type="match status" value="1"/>
</dbReference>
<dbReference type="PANTHER" id="PTHR43047:SF9">
    <property type="entry name" value="HISTIDINE KINASE"/>
    <property type="match status" value="1"/>
</dbReference>
<comment type="caution">
    <text evidence="9">The sequence shown here is derived from an EMBL/GenBank/DDBJ whole genome shotgun (WGS) entry which is preliminary data.</text>
</comment>
<dbReference type="Pfam" id="PF02518">
    <property type="entry name" value="HATPase_c"/>
    <property type="match status" value="1"/>
</dbReference>
<dbReference type="InterPro" id="IPR011006">
    <property type="entry name" value="CheY-like_superfamily"/>
</dbReference>
<dbReference type="InterPro" id="IPR003594">
    <property type="entry name" value="HATPase_dom"/>
</dbReference>
<dbReference type="SUPFAM" id="SSF55874">
    <property type="entry name" value="ATPase domain of HSP90 chaperone/DNA topoisomerase II/histidine kinase"/>
    <property type="match status" value="1"/>
</dbReference>
<dbReference type="CDD" id="cd00156">
    <property type="entry name" value="REC"/>
    <property type="match status" value="1"/>
</dbReference>
<dbReference type="EC" id="2.7.13.3" evidence="2"/>
<dbReference type="PROSITE" id="PS50109">
    <property type="entry name" value="HIS_KIN"/>
    <property type="match status" value="1"/>
</dbReference>
<proteinExistence type="predicted"/>
<dbReference type="InterPro" id="IPR005467">
    <property type="entry name" value="His_kinase_dom"/>
</dbReference>
<dbReference type="CDD" id="cd00075">
    <property type="entry name" value="HATPase"/>
    <property type="match status" value="1"/>
</dbReference>
<comment type="catalytic activity">
    <reaction evidence="1">
        <text>ATP + protein L-histidine = ADP + protein N-phospho-L-histidine.</text>
        <dbReference type="EC" id="2.7.13.3"/>
    </reaction>
</comment>
<evidence type="ECO:0000256" key="2">
    <source>
        <dbReference type="ARBA" id="ARBA00012438"/>
    </source>
</evidence>
<evidence type="ECO:0000256" key="6">
    <source>
        <dbReference type="PROSITE-ProRule" id="PRU00169"/>
    </source>
</evidence>
<reference evidence="9 10" key="1">
    <citation type="submission" date="2024-07" db="EMBL/GenBank/DDBJ databases">
        <authorList>
            <person name="Ren Q."/>
        </authorList>
    </citation>
    <scope>NUCLEOTIDE SEQUENCE [LARGE SCALE GENOMIC DNA]</scope>
    <source>
        <strain evidence="9 10">REN37</strain>
    </source>
</reference>
<dbReference type="RefSeq" id="WP_369456295.1">
    <property type="nucleotide sequence ID" value="NZ_JBGCUO010000002.1"/>
</dbReference>
<evidence type="ECO:0000259" key="8">
    <source>
        <dbReference type="PROSITE" id="PS50110"/>
    </source>
</evidence>
<evidence type="ECO:0000259" key="7">
    <source>
        <dbReference type="PROSITE" id="PS50109"/>
    </source>
</evidence>
<dbReference type="SMART" id="SM00387">
    <property type="entry name" value="HATPase_c"/>
    <property type="match status" value="1"/>
</dbReference>
<dbReference type="Gene3D" id="3.30.565.10">
    <property type="entry name" value="Histidine kinase-like ATPase, C-terminal domain"/>
    <property type="match status" value="1"/>
</dbReference>
<dbReference type="SUPFAM" id="SSF47384">
    <property type="entry name" value="Homodimeric domain of signal transducing histidine kinase"/>
    <property type="match status" value="1"/>
</dbReference>
<dbReference type="Pfam" id="PF00512">
    <property type="entry name" value="HisKA"/>
    <property type="match status" value="1"/>
</dbReference>
<keyword evidence="5 9" id="KW-0418">Kinase</keyword>
<dbReference type="SMART" id="SM00448">
    <property type="entry name" value="REC"/>
    <property type="match status" value="1"/>
</dbReference>
<evidence type="ECO:0000313" key="10">
    <source>
        <dbReference type="Proteomes" id="UP001562065"/>
    </source>
</evidence>
<dbReference type="InterPro" id="IPR036890">
    <property type="entry name" value="HATPase_C_sf"/>
</dbReference>
<gene>
    <name evidence="9" type="ORF">AB5I84_12770</name>
</gene>
<dbReference type="PROSITE" id="PS50110">
    <property type="entry name" value="RESPONSE_REGULATORY"/>
    <property type="match status" value="1"/>
</dbReference>
<evidence type="ECO:0000256" key="4">
    <source>
        <dbReference type="ARBA" id="ARBA00022679"/>
    </source>
</evidence>
<dbReference type="InterPro" id="IPR003661">
    <property type="entry name" value="HisK_dim/P_dom"/>
</dbReference>
<dbReference type="EMBL" id="JBGCUO010000002">
    <property type="protein sequence ID" value="MEY1663027.1"/>
    <property type="molecule type" value="Genomic_DNA"/>
</dbReference>